<dbReference type="Gene3D" id="1.10.10.10">
    <property type="entry name" value="Winged helix-like DNA-binding domain superfamily/Winged helix DNA-binding domain"/>
    <property type="match status" value="1"/>
</dbReference>
<dbReference type="PRINTS" id="PR00039">
    <property type="entry name" value="HTHLYSR"/>
</dbReference>
<dbReference type="SUPFAM" id="SSF53850">
    <property type="entry name" value="Periplasmic binding protein-like II"/>
    <property type="match status" value="1"/>
</dbReference>
<reference evidence="6 7" key="1">
    <citation type="submission" date="2017-04" db="EMBL/GenBank/DDBJ databases">
        <authorList>
            <person name="Afonso C.L."/>
            <person name="Miller P.J."/>
            <person name="Scott M.A."/>
            <person name="Spackman E."/>
            <person name="Goraichik I."/>
            <person name="Dimitrov K.M."/>
            <person name="Suarez D.L."/>
            <person name="Swayne D.E."/>
        </authorList>
    </citation>
    <scope>NUCLEOTIDE SEQUENCE [LARGE SCALE GENOMIC DNA]</scope>
    <source>
        <strain evidence="6 7">B5P</strain>
    </source>
</reference>
<keyword evidence="3 6" id="KW-0238">DNA-binding</keyword>
<dbReference type="InterPro" id="IPR036388">
    <property type="entry name" value="WH-like_DNA-bd_sf"/>
</dbReference>
<dbReference type="InterPro" id="IPR005119">
    <property type="entry name" value="LysR_subst-bd"/>
</dbReference>
<gene>
    <name evidence="6" type="ORF">SAMN02982922_1854</name>
</gene>
<organism evidence="6 7">
    <name type="scientific">Mesorhizobium australicum</name>
    <dbReference type="NCBI Taxonomy" id="536018"/>
    <lineage>
        <taxon>Bacteria</taxon>
        <taxon>Pseudomonadati</taxon>
        <taxon>Pseudomonadota</taxon>
        <taxon>Alphaproteobacteria</taxon>
        <taxon>Hyphomicrobiales</taxon>
        <taxon>Phyllobacteriaceae</taxon>
        <taxon>Mesorhizobium</taxon>
    </lineage>
</organism>
<evidence type="ECO:0000256" key="4">
    <source>
        <dbReference type="ARBA" id="ARBA00023163"/>
    </source>
</evidence>
<keyword evidence="2" id="KW-0805">Transcription regulation</keyword>
<evidence type="ECO:0000259" key="5">
    <source>
        <dbReference type="PROSITE" id="PS50931"/>
    </source>
</evidence>
<keyword evidence="7" id="KW-1185">Reference proteome</keyword>
<sequence length="296" mass="32632">MNLNHLRHVVTVYRMGSFTAAAAELNVSQSSVTKAVAWVEQDLGYALFDRRARGVSVTEAGRDFIDRAARIVSDMDRLVADTATQRGERDAILRIGVAPPSLEGLLNRAIRTVLREPDQFRIHMQASSTQRAMAMLSQGDLDLLVGPTEELSREQGFALENLPDFVGLVFCRKGHPLLKEQTSGEPRLRDYPIVVPDLSAPLVEQLVRTVCGVGSADIHVHIIDNFPMVAGIIESTNALGIASSSFARTRTFLDKFQLIPDTPGHILPLSAARRARWLPSPPMSRFLSAVRRHPPN</sequence>
<comment type="similarity">
    <text evidence="1">Belongs to the LysR transcriptional regulatory family.</text>
</comment>
<dbReference type="PANTHER" id="PTHR30126:SF98">
    <property type="entry name" value="HTH-TYPE TRANSCRIPTIONAL ACTIVATOR BAUR"/>
    <property type="match status" value="1"/>
</dbReference>
<proteinExistence type="inferred from homology"/>
<accession>A0A1X7NGS4</accession>
<dbReference type="PROSITE" id="PS50931">
    <property type="entry name" value="HTH_LYSR"/>
    <property type="match status" value="1"/>
</dbReference>
<dbReference type="OrthoDB" id="8479357at2"/>
<evidence type="ECO:0000256" key="1">
    <source>
        <dbReference type="ARBA" id="ARBA00009437"/>
    </source>
</evidence>
<dbReference type="GO" id="GO:0003700">
    <property type="term" value="F:DNA-binding transcription factor activity"/>
    <property type="evidence" value="ECO:0007669"/>
    <property type="project" value="InterPro"/>
</dbReference>
<dbReference type="FunFam" id="1.10.10.10:FF:000001">
    <property type="entry name" value="LysR family transcriptional regulator"/>
    <property type="match status" value="1"/>
</dbReference>
<feature type="domain" description="HTH lysR-type" evidence="5">
    <location>
        <begin position="1"/>
        <end position="58"/>
    </location>
</feature>
<protein>
    <submittedName>
        <fullName evidence="6">DNA-binding transcriptional regulator, LysR family</fullName>
    </submittedName>
</protein>
<dbReference type="Pfam" id="PF03466">
    <property type="entry name" value="LysR_substrate"/>
    <property type="match status" value="1"/>
</dbReference>
<dbReference type="RefSeq" id="WP_085463901.1">
    <property type="nucleotide sequence ID" value="NZ_FXBL01000004.1"/>
</dbReference>
<dbReference type="EMBL" id="FXBL01000004">
    <property type="protein sequence ID" value="SMH36982.1"/>
    <property type="molecule type" value="Genomic_DNA"/>
</dbReference>
<dbReference type="Proteomes" id="UP000193083">
    <property type="component" value="Unassembled WGS sequence"/>
</dbReference>
<dbReference type="Pfam" id="PF00126">
    <property type="entry name" value="HTH_1"/>
    <property type="match status" value="1"/>
</dbReference>
<evidence type="ECO:0000313" key="6">
    <source>
        <dbReference type="EMBL" id="SMH36982.1"/>
    </source>
</evidence>
<evidence type="ECO:0000256" key="2">
    <source>
        <dbReference type="ARBA" id="ARBA00023015"/>
    </source>
</evidence>
<dbReference type="PANTHER" id="PTHR30126">
    <property type="entry name" value="HTH-TYPE TRANSCRIPTIONAL REGULATOR"/>
    <property type="match status" value="1"/>
</dbReference>
<dbReference type="Gene3D" id="3.40.190.290">
    <property type="match status" value="1"/>
</dbReference>
<dbReference type="AlphaFoldDB" id="A0A1X7NGS4"/>
<dbReference type="SUPFAM" id="SSF46785">
    <property type="entry name" value="Winged helix' DNA-binding domain"/>
    <property type="match status" value="1"/>
</dbReference>
<name>A0A1X7NGS4_9HYPH</name>
<evidence type="ECO:0000313" key="7">
    <source>
        <dbReference type="Proteomes" id="UP000193083"/>
    </source>
</evidence>
<evidence type="ECO:0000256" key="3">
    <source>
        <dbReference type="ARBA" id="ARBA00023125"/>
    </source>
</evidence>
<dbReference type="InterPro" id="IPR036390">
    <property type="entry name" value="WH_DNA-bd_sf"/>
</dbReference>
<dbReference type="GO" id="GO:0000976">
    <property type="term" value="F:transcription cis-regulatory region binding"/>
    <property type="evidence" value="ECO:0007669"/>
    <property type="project" value="TreeGrafter"/>
</dbReference>
<dbReference type="InterPro" id="IPR000847">
    <property type="entry name" value="LysR_HTH_N"/>
</dbReference>
<keyword evidence="4" id="KW-0804">Transcription</keyword>